<name>A0AAV4C8M7_9GAST</name>
<feature type="region of interest" description="Disordered" evidence="1">
    <location>
        <begin position="41"/>
        <end position="69"/>
    </location>
</feature>
<organism evidence="2 3">
    <name type="scientific">Plakobranchus ocellatus</name>
    <dbReference type="NCBI Taxonomy" id="259542"/>
    <lineage>
        <taxon>Eukaryota</taxon>
        <taxon>Metazoa</taxon>
        <taxon>Spiralia</taxon>
        <taxon>Lophotrochozoa</taxon>
        <taxon>Mollusca</taxon>
        <taxon>Gastropoda</taxon>
        <taxon>Heterobranchia</taxon>
        <taxon>Euthyneura</taxon>
        <taxon>Panpulmonata</taxon>
        <taxon>Sacoglossa</taxon>
        <taxon>Placobranchoidea</taxon>
        <taxon>Plakobranchidae</taxon>
        <taxon>Plakobranchus</taxon>
    </lineage>
</organism>
<feature type="compositionally biased region" description="Basic and acidic residues" evidence="1">
    <location>
        <begin position="41"/>
        <end position="50"/>
    </location>
</feature>
<evidence type="ECO:0000313" key="3">
    <source>
        <dbReference type="Proteomes" id="UP000735302"/>
    </source>
</evidence>
<evidence type="ECO:0000313" key="2">
    <source>
        <dbReference type="EMBL" id="GFO27059.1"/>
    </source>
</evidence>
<dbReference type="AlphaFoldDB" id="A0AAV4C8M7"/>
<proteinExistence type="predicted"/>
<accession>A0AAV4C8M7</accession>
<dbReference type="Proteomes" id="UP000735302">
    <property type="component" value="Unassembled WGS sequence"/>
</dbReference>
<gene>
    <name evidence="2" type="ORF">PoB_005356400</name>
</gene>
<sequence>MKAAADHPHAKGRLGYHLLEKRLSRRASTLQAERMLKRNRADLRAGEQSDHVAVPVPPVDRGRGDPRNTLSVKIDRREDTDQYKIVVKAGILSGLYS</sequence>
<protein>
    <submittedName>
        <fullName evidence="2">Uncharacterized protein</fullName>
    </submittedName>
</protein>
<reference evidence="2 3" key="1">
    <citation type="journal article" date="2021" name="Elife">
        <title>Chloroplast acquisition without the gene transfer in kleptoplastic sea slugs, Plakobranchus ocellatus.</title>
        <authorList>
            <person name="Maeda T."/>
            <person name="Takahashi S."/>
            <person name="Yoshida T."/>
            <person name="Shimamura S."/>
            <person name="Takaki Y."/>
            <person name="Nagai Y."/>
            <person name="Toyoda A."/>
            <person name="Suzuki Y."/>
            <person name="Arimoto A."/>
            <person name="Ishii H."/>
            <person name="Satoh N."/>
            <person name="Nishiyama T."/>
            <person name="Hasebe M."/>
            <person name="Maruyama T."/>
            <person name="Minagawa J."/>
            <person name="Obokata J."/>
            <person name="Shigenobu S."/>
        </authorList>
    </citation>
    <scope>NUCLEOTIDE SEQUENCE [LARGE SCALE GENOMIC DNA]</scope>
</reference>
<comment type="caution">
    <text evidence="2">The sequence shown here is derived from an EMBL/GenBank/DDBJ whole genome shotgun (WGS) entry which is preliminary data.</text>
</comment>
<keyword evidence="3" id="KW-1185">Reference proteome</keyword>
<evidence type="ECO:0000256" key="1">
    <source>
        <dbReference type="SAM" id="MobiDB-lite"/>
    </source>
</evidence>
<dbReference type="EMBL" id="BLXT01005881">
    <property type="protein sequence ID" value="GFO27059.1"/>
    <property type="molecule type" value="Genomic_DNA"/>
</dbReference>